<dbReference type="Pfam" id="PF04909">
    <property type="entry name" value="Amidohydro_2"/>
    <property type="match status" value="1"/>
</dbReference>
<evidence type="ECO:0000313" key="4">
    <source>
        <dbReference type="Proteomes" id="UP001195483"/>
    </source>
</evidence>
<evidence type="ECO:0000259" key="2">
    <source>
        <dbReference type="Pfam" id="PF04909"/>
    </source>
</evidence>
<dbReference type="Proteomes" id="UP001195483">
    <property type="component" value="Unassembled WGS sequence"/>
</dbReference>
<dbReference type="GO" id="GO:0016787">
    <property type="term" value="F:hydrolase activity"/>
    <property type="evidence" value="ECO:0007669"/>
    <property type="project" value="InterPro"/>
</dbReference>
<reference evidence="3" key="3">
    <citation type="submission" date="2023-05" db="EMBL/GenBank/DDBJ databases">
        <authorList>
            <person name="Smith C.H."/>
        </authorList>
    </citation>
    <scope>NUCLEOTIDE SEQUENCE</scope>
    <source>
        <strain evidence="3">CHS0354</strain>
        <tissue evidence="3">Mantle</tissue>
    </source>
</reference>
<dbReference type="SUPFAM" id="SSF51556">
    <property type="entry name" value="Metallo-dependent hydrolases"/>
    <property type="match status" value="1"/>
</dbReference>
<dbReference type="InterPro" id="IPR052350">
    <property type="entry name" value="Metallo-dep_Lactonases"/>
</dbReference>
<dbReference type="EMBL" id="JAEAOA010001959">
    <property type="protein sequence ID" value="KAK3591443.1"/>
    <property type="molecule type" value="Genomic_DNA"/>
</dbReference>
<dbReference type="PANTHER" id="PTHR43569:SF2">
    <property type="entry name" value="AMIDOHYDROLASE-RELATED DOMAIN-CONTAINING PROTEIN"/>
    <property type="match status" value="1"/>
</dbReference>
<name>A0AAE0SHB5_9BIVA</name>
<evidence type="ECO:0000256" key="1">
    <source>
        <dbReference type="ARBA" id="ARBA00038310"/>
    </source>
</evidence>
<dbReference type="AlphaFoldDB" id="A0AAE0SHB5"/>
<dbReference type="Gene3D" id="3.20.20.140">
    <property type="entry name" value="Metal-dependent hydrolases"/>
    <property type="match status" value="1"/>
</dbReference>
<dbReference type="InterPro" id="IPR006680">
    <property type="entry name" value="Amidohydro-rel"/>
</dbReference>
<accession>A0AAE0SHB5</accession>
<protein>
    <recommendedName>
        <fullName evidence="2">Amidohydrolase-related domain-containing protein</fullName>
    </recommendedName>
</protein>
<feature type="domain" description="Amidohydrolase-related" evidence="2">
    <location>
        <begin position="10"/>
        <end position="277"/>
    </location>
</feature>
<evidence type="ECO:0000313" key="3">
    <source>
        <dbReference type="EMBL" id="KAK3591443.1"/>
    </source>
</evidence>
<reference evidence="3" key="1">
    <citation type="journal article" date="2021" name="Genome Biol. Evol.">
        <title>A High-Quality Reference Genome for a Parasitic Bivalve with Doubly Uniparental Inheritance (Bivalvia: Unionida).</title>
        <authorList>
            <person name="Smith C.H."/>
        </authorList>
    </citation>
    <scope>NUCLEOTIDE SEQUENCE</scope>
    <source>
        <strain evidence="3">CHS0354</strain>
    </source>
</reference>
<gene>
    <name evidence="3" type="ORF">CHS0354_033441</name>
</gene>
<comment type="caution">
    <text evidence="3">The sequence shown here is derived from an EMBL/GenBank/DDBJ whole genome shotgun (WGS) entry which is preliminary data.</text>
</comment>
<keyword evidence="4" id="KW-1185">Reference proteome</keyword>
<dbReference type="InterPro" id="IPR032466">
    <property type="entry name" value="Metal_Hydrolase"/>
</dbReference>
<dbReference type="PANTHER" id="PTHR43569">
    <property type="entry name" value="AMIDOHYDROLASE"/>
    <property type="match status" value="1"/>
</dbReference>
<comment type="similarity">
    <text evidence="1">Belongs to the metallo-dependent hydrolases superfamily.</text>
</comment>
<sequence length="299" mass="34992">MEASFQEGYVDAHFHIWDLQKFKYSWPTPDMAIYRNYSPETLWSEMQETPLRYGIFVQCLNRSANESKWVIEQASKNPFIKGIVAGLDLEDLQIHREIDEIRLLSPLVKGVRHILDEEADDWICRDNVGHGLAVLQEKGLTYDLLVRPRHLKYIPDVIKKYPKLNFVVDHIAKPFIKDKVFDGWKEDMKNIAMYPNVFCKLSGLVTEADWCNWKTEDFKSYVDHILEIFSPERCMFGSDWPVCNLASSTLKQVFQLMQRLLSSCSEQDKQKIFRTNAMSETVGRCGHRRSLWDTQLTCL</sequence>
<organism evidence="3 4">
    <name type="scientific">Potamilus streckersoni</name>
    <dbReference type="NCBI Taxonomy" id="2493646"/>
    <lineage>
        <taxon>Eukaryota</taxon>
        <taxon>Metazoa</taxon>
        <taxon>Spiralia</taxon>
        <taxon>Lophotrochozoa</taxon>
        <taxon>Mollusca</taxon>
        <taxon>Bivalvia</taxon>
        <taxon>Autobranchia</taxon>
        <taxon>Heteroconchia</taxon>
        <taxon>Palaeoheterodonta</taxon>
        <taxon>Unionida</taxon>
        <taxon>Unionoidea</taxon>
        <taxon>Unionidae</taxon>
        <taxon>Ambleminae</taxon>
        <taxon>Lampsilini</taxon>
        <taxon>Potamilus</taxon>
    </lineage>
</organism>
<proteinExistence type="inferred from homology"/>
<reference evidence="3" key="2">
    <citation type="journal article" date="2021" name="Genome Biol. Evol.">
        <title>Developing a high-quality reference genome for a parasitic bivalve with doubly uniparental inheritance (Bivalvia: Unionida).</title>
        <authorList>
            <person name="Smith C.H."/>
        </authorList>
    </citation>
    <scope>NUCLEOTIDE SEQUENCE</scope>
    <source>
        <strain evidence="3">CHS0354</strain>
        <tissue evidence="3">Mantle</tissue>
    </source>
</reference>